<dbReference type="Proteomes" id="UP000287033">
    <property type="component" value="Unassembled WGS sequence"/>
</dbReference>
<evidence type="ECO:0000313" key="1">
    <source>
        <dbReference type="EMBL" id="GCC46167.1"/>
    </source>
</evidence>
<protein>
    <submittedName>
        <fullName evidence="1">Uncharacterized protein</fullName>
    </submittedName>
</protein>
<reference evidence="1 2" key="1">
    <citation type="journal article" date="2018" name="Nat. Ecol. Evol.">
        <title>Shark genomes provide insights into elasmobranch evolution and the origin of vertebrates.</title>
        <authorList>
            <person name="Hara Y"/>
            <person name="Yamaguchi K"/>
            <person name="Onimaru K"/>
            <person name="Kadota M"/>
            <person name="Koyanagi M"/>
            <person name="Keeley SD"/>
            <person name="Tatsumi K"/>
            <person name="Tanaka K"/>
            <person name="Motone F"/>
            <person name="Kageyama Y"/>
            <person name="Nozu R"/>
            <person name="Adachi N"/>
            <person name="Nishimura O"/>
            <person name="Nakagawa R"/>
            <person name="Tanegashima C"/>
            <person name="Kiyatake I"/>
            <person name="Matsumoto R"/>
            <person name="Murakumo K"/>
            <person name="Nishida K"/>
            <person name="Terakita A"/>
            <person name="Kuratani S"/>
            <person name="Sato K"/>
            <person name="Hyodo S Kuraku.S."/>
        </authorList>
    </citation>
    <scope>NUCLEOTIDE SEQUENCE [LARGE SCALE GENOMIC DNA]</scope>
</reference>
<dbReference type="EMBL" id="BEZZ01173663">
    <property type="protein sequence ID" value="GCC46167.1"/>
    <property type="molecule type" value="Genomic_DNA"/>
</dbReference>
<organism evidence="1 2">
    <name type="scientific">Chiloscyllium punctatum</name>
    <name type="common">Brownbanded bambooshark</name>
    <name type="synonym">Hemiscyllium punctatum</name>
    <dbReference type="NCBI Taxonomy" id="137246"/>
    <lineage>
        <taxon>Eukaryota</taxon>
        <taxon>Metazoa</taxon>
        <taxon>Chordata</taxon>
        <taxon>Craniata</taxon>
        <taxon>Vertebrata</taxon>
        <taxon>Chondrichthyes</taxon>
        <taxon>Elasmobranchii</taxon>
        <taxon>Galeomorphii</taxon>
        <taxon>Galeoidea</taxon>
        <taxon>Orectolobiformes</taxon>
        <taxon>Hemiscylliidae</taxon>
        <taxon>Chiloscyllium</taxon>
    </lineage>
</organism>
<sequence>MKPSYGDGKPSRRIGLQIATVPMSSGLRVGRGREIGPRYRCPEIARKCEAAVRQEGPLGKPGGLFLCGDQGEDLGRCGVGRAGIERRRRIVFEPELDRFRGLAIDEFGHQRQREIDAGGDAAAGEAVAVDA</sequence>
<keyword evidence="2" id="KW-1185">Reference proteome</keyword>
<proteinExistence type="predicted"/>
<feature type="non-terminal residue" evidence="1">
    <location>
        <position position="131"/>
    </location>
</feature>
<dbReference type="AlphaFoldDB" id="A0A401TU66"/>
<comment type="caution">
    <text evidence="1">The sequence shown here is derived from an EMBL/GenBank/DDBJ whole genome shotgun (WGS) entry which is preliminary data.</text>
</comment>
<accession>A0A401TU66</accession>
<gene>
    <name evidence="1" type="ORF">chiPu_0030061</name>
</gene>
<evidence type="ECO:0000313" key="2">
    <source>
        <dbReference type="Proteomes" id="UP000287033"/>
    </source>
</evidence>
<name>A0A401TU66_CHIPU</name>